<keyword evidence="7 8" id="KW-0472">Membrane</keyword>
<dbReference type="AlphaFoldDB" id="A0A3P6TYB5"/>
<keyword evidence="3" id="KW-0808">Transferase</keyword>
<evidence type="ECO:0000256" key="2">
    <source>
        <dbReference type="ARBA" id="ARBA00022676"/>
    </source>
</evidence>
<feature type="transmembrane region" description="Helical" evidence="8">
    <location>
        <begin position="192"/>
        <end position="219"/>
    </location>
</feature>
<dbReference type="EMBL" id="UYRU01045012">
    <property type="protein sequence ID" value="VDK88379.1"/>
    <property type="molecule type" value="Genomic_DNA"/>
</dbReference>
<dbReference type="InterPro" id="IPR005599">
    <property type="entry name" value="GPI_mannosylTrfase"/>
</dbReference>
<keyword evidence="4 8" id="KW-0812">Transmembrane</keyword>
<dbReference type="GO" id="GO:0000026">
    <property type="term" value="F:alpha-1,2-mannosyltransferase activity"/>
    <property type="evidence" value="ECO:0007669"/>
    <property type="project" value="TreeGrafter"/>
</dbReference>
<organism evidence="10 11">
    <name type="scientific">Dibothriocephalus latus</name>
    <name type="common">Fish tapeworm</name>
    <name type="synonym">Diphyllobothrium latum</name>
    <dbReference type="NCBI Taxonomy" id="60516"/>
    <lineage>
        <taxon>Eukaryota</taxon>
        <taxon>Metazoa</taxon>
        <taxon>Spiralia</taxon>
        <taxon>Lophotrochozoa</taxon>
        <taxon>Platyhelminthes</taxon>
        <taxon>Cestoda</taxon>
        <taxon>Eucestoda</taxon>
        <taxon>Diphyllobothriidea</taxon>
        <taxon>Diphyllobothriidae</taxon>
        <taxon>Dibothriocephalus</taxon>
    </lineage>
</organism>
<protein>
    <recommendedName>
        <fullName evidence="8">Mannosyltransferase</fullName>
        <ecNumber evidence="8">2.4.1.-</ecNumber>
    </recommendedName>
</protein>
<sequence length="493" mass="55675">MSLIRRQLGVWMLSGRMSGRDSPRTASQMKNAAGSGDSDELQKLSNVILPVLILFRIVNALIIRTTFVPDEYWQSVEVAHRWTFGYGALTWEWWNSTAIRSPLHPLMFAGLYKLLAAVGLDSRLAIIYLPRLLHGILAAVADYNLYCMTHLLSGPTTAKLNFLRFNLLTNGANFYGVEPWHWYFTNGLPTMLFSSAAFVVAGFLIDFTGTLTGGGLRFFSSWRPNMVAKEARLHHTLSKFFGLIVAWTVLVYSYLAHKEYRFIFPILPLLHYFAGRGLVCACNALNRRGWKSICCVFSPKTALALFLVLSHVPLAMYTCLVHQRGPTELMGLLGSQGDRNNWPSATPLSYENGKTLGPDEQVRALFLMPCHTTPYISYLHRNISLRLLACDPDLSALTGGDPAAYVDEAEVFYADPLAWLKAKYSESLKLPHFIAMFDQLLLDARYGSGVADFLKTRNYFPCARLFHAHFPTHRRHGKYIHLFCRRGSPFQLN</sequence>
<keyword evidence="6 8" id="KW-1133">Transmembrane helix</keyword>
<evidence type="ECO:0000313" key="10">
    <source>
        <dbReference type="EMBL" id="VDK88379.1"/>
    </source>
</evidence>
<gene>
    <name evidence="10" type="ORF">DILT_LOCUS4197</name>
</gene>
<name>A0A3P6TYB5_DIBLA</name>
<evidence type="ECO:0000256" key="1">
    <source>
        <dbReference type="ARBA" id="ARBA00004477"/>
    </source>
</evidence>
<feature type="region of interest" description="Disordered" evidence="9">
    <location>
        <begin position="15"/>
        <end position="38"/>
    </location>
</feature>
<keyword evidence="5 8" id="KW-0256">Endoplasmic reticulum</keyword>
<comment type="similarity">
    <text evidence="8">Belongs to the glycosyltransferase 22 family.</text>
</comment>
<proteinExistence type="inferred from homology"/>
<keyword evidence="11" id="KW-1185">Reference proteome</keyword>
<evidence type="ECO:0000256" key="9">
    <source>
        <dbReference type="SAM" id="MobiDB-lite"/>
    </source>
</evidence>
<evidence type="ECO:0000256" key="8">
    <source>
        <dbReference type="RuleBase" id="RU363075"/>
    </source>
</evidence>
<evidence type="ECO:0000256" key="7">
    <source>
        <dbReference type="ARBA" id="ARBA00023136"/>
    </source>
</evidence>
<evidence type="ECO:0000256" key="6">
    <source>
        <dbReference type="ARBA" id="ARBA00022989"/>
    </source>
</evidence>
<evidence type="ECO:0000313" key="11">
    <source>
        <dbReference type="Proteomes" id="UP000281553"/>
    </source>
</evidence>
<dbReference type="GO" id="GO:0005789">
    <property type="term" value="C:endoplasmic reticulum membrane"/>
    <property type="evidence" value="ECO:0007669"/>
    <property type="project" value="UniProtKB-SubCell"/>
</dbReference>
<dbReference type="PANTHER" id="PTHR22760:SF4">
    <property type="entry name" value="GPI MANNOSYLTRANSFERASE 3"/>
    <property type="match status" value="1"/>
</dbReference>
<evidence type="ECO:0000256" key="3">
    <source>
        <dbReference type="ARBA" id="ARBA00022679"/>
    </source>
</evidence>
<dbReference type="GO" id="GO:0006506">
    <property type="term" value="P:GPI anchor biosynthetic process"/>
    <property type="evidence" value="ECO:0007669"/>
    <property type="project" value="TreeGrafter"/>
</dbReference>
<comment type="subcellular location">
    <subcellularLocation>
        <location evidence="1 8">Endoplasmic reticulum membrane</location>
        <topology evidence="1 8">Multi-pass membrane protein</topology>
    </subcellularLocation>
</comment>
<evidence type="ECO:0000256" key="4">
    <source>
        <dbReference type="ARBA" id="ARBA00022692"/>
    </source>
</evidence>
<dbReference type="EC" id="2.4.1.-" evidence="8"/>
<dbReference type="Pfam" id="PF03901">
    <property type="entry name" value="Glyco_transf_22"/>
    <property type="match status" value="2"/>
</dbReference>
<dbReference type="OrthoDB" id="416834at2759"/>
<dbReference type="Proteomes" id="UP000281553">
    <property type="component" value="Unassembled WGS sequence"/>
</dbReference>
<dbReference type="PANTHER" id="PTHR22760">
    <property type="entry name" value="GLYCOSYLTRANSFERASE"/>
    <property type="match status" value="1"/>
</dbReference>
<feature type="transmembrane region" description="Helical" evidence="8">
    <location>
        <begin position="297"/>
        <end position="317"/>
    </location>
</feature>
<accession>A0A3P6TYB5</accession>
<evidence type="ECO:0000256" key="5">
    <source>
        <dbReference type="ARBA" id="ARBA00022824"/>
    </source>
</evidence>
<keyword evidence="2 8" id="KW-0328">Glycosyltransferase</keyword>
<reference evidence="10 11" key="1">
    <citation type="submission" date="2018-11" db="EMBL/GenBank/DDBJ databases">
        <authorList>
            <consortium name="Pathogen Informatics"/>
        </authorList>
    </citation>
    <scope>NUCLEOTIDE SEQUENCE [LARGE SCALE GENOMIC DNA]</scope>
</reference>
<feature type="transmembrane region" description="Helical" evidence="8">
    <location>
        <begin position="240"/>
        <end position="256"/>
    </location>
</feature>
<comment type="caution">
    <text evidence="8">Lacks conserved residue(s) required for the propagation of feature annotation.</text>
</comment>
<feature type="transmembrane region" description="Helical" evidence="8">
    <location>
        <begin position="262"/>
        <end position="285"/>
    </location>
</feature>